<evidence type="ECO:0000256" key="2">
    <source>
        <dbReference type="ARBA" id="ARBA00022989"/>
    </source>
</evidence>
<gene>
    <name evidence="6" type="ORF">SBX37_00110</name>
    <name evidence="7" type="ORF">VIM7927_01936</name>
</gene>
<feature type="transmembrane region" description="Helical" evidence="4">
    <location>
        <begin position="375"/>
        <end position="396"/>
    </location>
</feature>
<evidence type="ECO:0000313" key="7">
    <source>
        <dbReference type="EMBL" id="SMS00667.1"/>
    </source>
</evidence>
<name>A0A1Y6ISM7_9VIBR</name>
<dbReference type="EMBL" id="FXXI01000002">
    <property type="protein sequence ID" value="SMS00667.1"/>
    <property type="molecule type" value="Genomic_DNA"/>
</dbReference>
<feature type="transmembrane region" description="Helical" evidence="4">
    <location>
        <begin position="137"/>
        <end position="159"/>
    </location>
</feature>
<dbReference type="InterPro" id="IPR036259">
    <property type="entry name" value="MFS_trans_sf"/>
</dbReference>
<accession>A0A1Y6ISM7</accession>
<feature type="domain" description="Major facilitator superfamily (MFS) profile" evidence="5">
    <location>
        <begin position="8"/>
        <end position="401"/>
    </location>
</feature>
<keyword evidence="9" id="KW-1185">Reference proteome</keyword>
<dbReference type="PROSITE" id="PS50850">
    <property type="entry name" value="MFS"/>
    <property type="match status" value="1"/>
</dbReference>
<dbReference type="OrthoDB" id="146345at2"/>
<dbReference type="PANTHER" id="PTHR11360:SF284">
    <property type="entry name" value="EG:103B4.3 PROTEIN-RELATED"/>
    <property type="match status" value="1"/>
</dbReference>
<reference evidence="6 9" key="2">
    <citation type="submission" date="2023-11" db="EMBL/GenBank/DDBJ databases">
        <title>Plant-associative lifestyle of Vibrio porteresiae and its evolutionary dynamics.</title>
        <authorList>
            <person name="Rameshkumar N."/>
            <person name="Kirti K."/>
        </authorList>
    </citation>
    <scope>NUCLEOTIDE SEQUENCE [LARGE SCALE GENOMIC DNA]</scope>
    <source>
        <strain evidence="6 9">MSSRF38</strain>
    </source>
</reference>
<dbReference type="EMBL" id="JAWRCO010000001">
    <property type="protein sequence ID" value="MDW6001312.1"/>
    <property type="molecule type" value="Genomic_DNA"/>
</dbReference>
<evidence type="ECO:0000259" key="5">
    <source>
        <dbReference type="PROSITE" id="PS50850"/>
    </source>
</evidence>
<keyword evidence="1 4" id="KW-0812">Transmembrane</keyword>
<dbReference type="AlphaFoldDB" id="A0A1Y6ISM7"/>
<sequence length="413" mass="44848">MAFTRFQLTLTIVVGICVTFLASTIKSSYQIYFIPLTEHLSVSQGELSVSGALFGLSVGVMSPLVGWICDRYGALPTIFSGAVVTVVVFLLLTFTDSYLLFLPFYGVLAAYALTAMTYVPLGMFIDQVFHQRQKGMAFAAISNGTAIGFILLSPILVWLSGFISWSTICLIIGLIFLVGVVPMILLLNRKLPKPSVNAGQSRNQVTLRQVMNQMKTPVFICLAISFAGCGASMGFIDVHLVPLIQQQFTSITAYQEVAASTLSLLGIAELCGAVIIGWLLRNVSPTTLLTILYLIRGSSLLLIYDTHSSIAYLSFAVLFGLTYMGTVIITSLMCLNCFGKQMKGRLFGFLFTAHQLSVFLTVSAGGILYDVFAHYHYVVLLLVLFCGLSAFAAGLLSRTASPTARIGEEWEEA</sequence>
<dbReference type="PANTHER" id="PTHR11360">
    <property type="entry name" value="MONOCARBOXYLATE TRANSPORTER"/>
    <property type="match status" value="1"/>
</dbReference>
<feature type="transmembrane region" description="Helical" evidence="4">
    <location>
        <begin position="287"/>
        <end position="304"/>
    </location>
</feature>
<feature type="transmembrane region" description="Helical" evidence="4">
    <location>
        <begin position="218"/>
        <end position="241"/>
    </location>
</feature>
<feature type="transmembrane region" description="Helical" evidence="4">
    <location>
        <begin position="100"/>
        <end position="125"/>
    </location>
</feature>
<feature type="transmembrane region" description="Helical" evidence="4">
    <location>
        <begin position="48"/>
        <end position="68"/>
    </location>
</feature>
<feature type="transmembrane region" description="Helical" evidence="4">
    <location>
        <begin position="261"/>
        <end position="280"/>
    </location>
</feature>
<feature type="transmembrane region" description="Helical" evidence="4">
    <location>
        <begin position="165"/>
        <end position="187"/>
    </location>
</feature>
<evidence type="ECO:0000256" key="1">
    <source>
        <dbReference type="ARBA" id="ARBA00022692"/>
    </source>
</evidence>
<evidence type="ECO:0000313" key="9">
    <source>
        <dbReference type="Proteomes" id="UP001283366"/>
    </source>
</evidence>
<evidence type="ECO:0000313" key="6">
    <source>
        <dbReference type="EMBL" id="MDW6001312.1"/>
    </source>
</evidence>
<evidence type="ECO:0000256" key="4">
    <source>
        <dbReference type="SAM" id="Phobius"/>
    </source>
</evidence>
<evidence type="ECO:0000313" key="8">
    <source>
        <dbReference type="Proteomes" id="UP000196125"/>
    </source>
</evidence>
<reference evidence="7 8" key="1">
    <citation type="submission" date="2017-05" db="EMBL/GenBank/DDBJ databases">
        <authorList>
            <person name="Song R."/>
            <person name="Chenine A.L."/>
            <person name="Ruprecht R.M."/>
        </authorList>
    </citation>
    <scope>NUCLEOTIDE SEQUENCE [LARGE SCALE GENOMIC DNA]</scope>
    <source>
        <strain evidence="7 8">CECT 7927</strain>
    </source>
</reference>
<feature type="transmembrane region" description="Helical" evidence="4">
    <location>
        <begin position="310"/>
        <end position="335"/>
    </location>
</feature>
<evidence type="ECO:0000256" key="3">
    <source>
        <dbReference type="ARBA" id="ARBA00023136"/>
    </source>
</evidence>
<dbReference type="RefSeq" id="WP_159457411.1">
    <property type="nucleotide sequence ID" value="NZ_AP024883.1"/>
</dbReference>
<dbReference type="GO" id="GO:0022857">
    <property type="term" value="F:transmembrane transporter activity"/>
    <property type="evidence" value="ECO:0007669"/>
    <property type="project" value="InterPro"/>
</dbReference>
<feature type="transmembrane region" description="Helical" evidence="4">
    <location>
        <begin position="75"/>
        <end position="94"/>
    </location>
</feature>
<keyword evidence="2 4" id="KW-1133">Transmembrane helix</keyword>
<dbReference type="InterPro" id="IPR050327">
    <property type="entry name" value="Proton-linked_MCT"/>
</dbReference>
<dbReference type="Gene3D" id="1.20.1250.20">
    <property type="entry name" value="MFS general substrate transporter like domains"/>
    <property type="match status" value="1"/>
</dbReference>
<protein>
    <submittedName>
        <fullName evidence="6">MFS transporter</fullName>
    </submittedName>
    <submittedName>
        <fullName evidence="7">Major Facilitator Superfamily protein</fullName>
    </submittedName>
</protein>
<organism evidence="7 8">
    <name type="scientific">Vibrio mangrovi</name>
    <dbReference type="NCBI Taxonomy" id="474394"/>
    <lineage>
        <taxon>Bacteria</taxon>
        <taxon>Pseudomonadati</taxon>
        <taxon>Pseudomonadota</taxon>
        <taxon>Gammaproteobacteria</taxon>
        <taxon>Vibrionales</taxon>
        <taxon>Vibrionaceae</taxon>
        <taxon>Vibrio</taxon>
    </lineage>
</organism>
<dbReference type="InterPro" id="IPR011701">
    <property type="entry name" value="MFS"/>
</dbReference>
<dbReference type="SUPFAM" id="SSF103473">
    <property type="entry name" value="MFS general substrate transporter"/>
    <property type="match status" value="1"/>
</dbReference>
<keyword evidence="3 4" id="KW-0472">Membrane</keyword>
<dbReference type="InterPro" id="IPR020846">
    <property type="entry name" value="MFS_dom"/>
</dbReference>
<dbReference type="Proteomes" id="UP001283366">
    <property type="component" value="Unassembled WGS sequence"/>
</dbReference>
<dbReference type="Pfam" id="PF07690">
    <property type="entry name" value="MFS_1"/>
    <property type="match status" value="1"/>
</dbReference>
<proteinExistence type="predicted"/>
<dbReference type="Proteomes" id="UP000196125">
    <property type="component" value="Unassembled WGS sequence"/>
</dbReference>
<feature type="transmembrane region" description="Helical" evidence="4">
    <location>
        <begin position="347"/>
        <end position="369"/>
    </location>
</feature>